<dbReference type="Gene3D" id="3.30.2060.10">
    <property type="entry name" value="Penicillin-binding protein 1b domain"/>
    <property type="match status" value="1"/>
</dbReference>
<comment type="subcellular location">
    <subcellularLocation>
        <location evidence="2">Cell membrane</location>
    </subcellularLocation>
</comment>
<evidence type="ECO:0000256" key="1">
    <source>
        <dbReference type="ARBA" id="ARBA00002624"/>
    </source>
</evidence>
<dbReference type="GO" id="GO:0030288">
    <property type="term" value="C:outer membrane-bounded periplasmic space"/>
    <property type="evidence" value="ECO:0007669"/>
    <property type="project" value="TreeGrafter"/>
</dbReference>
<dbReference type="GO" id="GO:0008658">
    <property type="term" value="F:penicillin binding"/>
    <property type="evidence" value="ECO:0007669"/>
    <property type="project" value="UniProtKB-UniRule"/>
</dbReference>
<evidence type="ECO:0000256" key="6">
    <source>
        <dbReference type="ARBA" id="ARBA00018637"/>
    </source>
</evidence>
<organism evidence="26 27">
    <name type="scientific">Mergibacter septicus</name>
    <dbReference type="NCBI Taxonomy" id="221402"/>
    <lineage>
        <taxon>Bacteria</taxon>
        <taxon>Pseudomonadati</taxon>
        <taxon>Pseudomonadota</taxon>
        <taxon>Gammaproteobacteria</taxon>
        <taxon>Pasteurellales</taxon>
        <taxon>Pasteurellaceae</taxon>
        <taxon>Mergibacter</taxon>
    </lineage>
</organism>
<dbReference type="InterPro" id="IPR023346">
    <property type="entry name" value="Lysozyme-like_dom_sf"/>
</dbReference>
<evidence type="ECO:0000256" key="7">
    <source>
        <dbReference type="ARBA" id="ARBA00022475"/>
    </source>
</evidence>
<dbReference type="AlphaFoldDB" id="A0A8E3MFG2"/>
<name>A0A8E3MFG2_9PAST</name>
<keyword evidence="14 24" id="KW-0573">Peptidoglycan synthesis</keyword>
<dbReference type="GO" id="GO:0046677">
    <property type="term" value="P:response to antibiotic"/>
    <property type="evidence" value="ECO:0007669"/>
    <property type="project" value="UniProtKB-UniRule"/>
</dbReference>
<feature type="active site" description="Proton donor; for transglycosylase activity" evidence="25">
    <location>
        <position position="186"/>
    </location>
</feature>
<dbReference type="PIRSF" id="PIRSF002799">
    <property type="entry name" value="PBP_1b"/>
    <property type="match status" value="1"/>
</dbReference>
<dbReference type="GO" id="GO:0008360">
    <property type="term" value="P:regulation of cell shape"/>
    <property type="evidence" value="ECO:0007669"/>
    <property type="project" value="UniProtKB-UniRule"/>
</dbReference>
<evidence type="ECO:0000256" key="25">
    <source>
        <dbReference type="PIRSR" id="PIRSR002799-1"/>
    </source>
</evidence>
<comment type="pathway">
    <text evidence="22">Glycan biosynthesis.</text>
</comment>
<evidence type="ECO:0000256" key="23">
    <source>
        <dbReference type="NCBIfam" id="TIGR02071"/>
    </source>
</evidence>
<evidence type="ECO:0000256" key="21">
    <source>
        <dbReference type="ARBA" id="ARBA00049902"/>
    </source>
</evidence>
<evidence type="ECO:0000256" key="4">
    <source>
        <dbReference type="ARBA" id="ARBA00007090"/>
    </source>
</evidence>
<dbReference type="NCBIfam" id="TIGR02071">
    <property type="entry name" value="PBP_1b"/>
    <property type="match status" value="1"/>
</dbReference>
<evidence type="ECO:0000256" key="24">
    <source>
        <dbReference type="PIRNR" id="PIRNR002799"/>
    </source>
</evidence>
<dbReference type="Pfam" id="PF00912">
    <property type="entry name" value="Transgly"/>
    <property type="match status" value="1"/>
</dbReference>
<dbReference type="EMBL" id="CP022011">
    <property type="protein sequence ID" value="QDJ14272.1"/>
    <property type="molecule type" value="Genomic_DNA"/>
</dbReference>
<dbReference type="InterPro" id="IPR036950">
    <property type="entry name" value="PBP_transglycosylase"/>
</dbReference>
<sequence length="711" mass="80585">MSNQKKPSSKKKKNNSKQIQRFILKVGLTFFCLAIFYLAYLDHKIRQKMDGQIWQLPAEVYAHIQTIDLKDNLTLAQVQQMLLEHGYRQTVEVITPADFKIENNKLTLIRRNFAFPDKAEPQRLLRLSFKANRLYKIEDLVHNRTVNAFRLAPKLIAMLDGDNQERLATPLKEYPRLLIETLLLTEDRNFFGHEGISPLGILRAMLTNLKAGHTVQGGSTLTQQLVKNLFLTNQRTISRKLNEVIMALLLDWRYDKNRILEVYLNEVYLGQNGDNQIRGFALASQFYFGRPIKEISLDQIALLVGMVKGPSLYNPWRHPNLALDRRNVVLSLMLEHHLINQSLYTLLSQRPIRIQAQGQLKQRYPAFIHSLRYELRQLFGNETQQLIGAKIFTTMDPKLQQAAEEAVVKNISNLQTKYQIKNLEAAMVVADYHNGKIRAIVGGANPQYAGFNRALTAKRQIGSLVKPSIYLAALDRPQQFQLTTLIENQPITIVRKDSPAWRPRNYNRQYSSPVPLVDALARSLNIPTVNIGMKIGLDRIIELQKKMGWTEEQIPAVPAMLLGSYAISPYAVTKLYQTLANRGKKIPLTTLTAITKHNGQLLYVQQAQAKQVVSRLASLKTLYAMQQVVARGTATKIGRSFANLHLAGKTGTTNNGRDSWFVGIDGNNVTTIWVGLDNNETTKLTGSSGALPLYQSYLQQAMPAPLQLQTQ</sequence>
<keyword evidence="9" id="KW-0645">Protease</keyword>
<proteinExistence type="inferred from homology"/>
<evidence type="ECO:0000256" key="15">
    <source>
        <dbReference type="ARBA" id="ARBA00023136"/>
    </source>
</evidence>
<evidence type="ECO:0000256" key="9">
    <source>
        <dbReference type="ARBA" id="ARBA00022670"/>
    </source>
</evidence>
<comment type="function">
    <text evidence="1 24">Cell wall formation. Synthesis of cross-linked peptidoglycan from the lipid intermediates. The enzyme has a penicillin-insensitive transglycosylase N-terminal domain (formation of linear glycan strands) and a penicillin-sensitive transpeptidase C-terminal domain (cross-linking of the peptide subunits).</text>
</comment>
<evidence type="ECO:0000256" key="10">
    <source>
        <dbReference type="ARBA" id="ARBA00022676"/>
    </source>
</evidence>
<evidence type="ECO:0000256" key="20">
    <source>
        <dbReference type="ARBA" id="ARBA00034000"/>
    </source>
</evidence>
<evidence type="ECO:0000256" key="12">
    <source>
        <dbReference type="ARBA" id="ARBA00022801"/>
    </source>
</evidence>
<feature type="active site" description="Acyl-ester intermediate; for transpeptidase activity" evidence="25">
    <location>
        <position position="463"/>
    </location>
</feature>
<dbReference type="GO" id="GO:0005886">
    <property type="term" value="C:plasma membrane"/>
    <property type="evidence" value="ECO:0007669"/>
    <property type="project" value="UniProtKB-SubCell"/>
</dbReference>
<keyword evidence="15" id="KW-0472">Membrane</keyword>
<dbReference type="InterPro" id="IPR050396">
    <property type="entry name" value="Glycosyltr_51/Transpeptidase"/>
</dbReference>
<dbReference type="GO" id="GO:0009002">
    <property type="term" value="F:serine-type D-Ala-D-Ala carboxypeptidase activity"/>
    <property type="evidence" value="ECO:0007669"/>
    <property type="project" value="UniProtKB-EC"/>
</dbReference>
<dbReference type="FunFam" id="1.10.3810.10:FF:000002">
    <property type="entry name" value="Penicillin-binding protein 1B"/>
    <property type="match status" value="1"/>
</dbReference>
<dbReference type="GO" id="GO:0006508">
    <property type="term" value="P:proteolysis"/>
    <property type="evidence" value="ECO:0007669"/>
    <property type="project" value="UniProtKB-KW"/>
</dbReference>
<dbReference type="GO" id="GO:0009252">
    <property type="term" value="P:peptidoglycan biosynthetic process"/>
    <property type="evidence" value="ECO:0007669"/>
    <property type="project" value="UniProtKB-UniRule"/>
</dbReference>
<evidence type="ECO:0000256" key="19">
    <source>
        <dbReference type="ARBA" id="ARBA00032454"/>
    </source>
</evidence>
<evidence type="ECO:0000256" key="11">
    <source>
        <dbReference type="ARBA" id="ARBA00022679"/>
    </source>
</evidence>
<keyword evidence="8" id="KW-0121">Carboxypeptidase</keyword>
<dbReference type="Gene3D" id="1.10.3810.10">
    <property type="entry name" value="Biosynthetic peptidoglycan transglycosylase-like"/>
    <property type="match status" value="1"/>
</dbReference>
<keyword evidence="7" id="KW-1003">Cell membrane</keyword>
<keyword evidence="27" id="KW-1185">Reference proteome</keyword>
<comment type="catalytic activity">
    <reaction evidence="20">
        <text>Preferential cleavage: (Ac)2-L-Lys-D-Ala-|-D-Ala. Also transpeptidation of peptidyl-alanyl moieties that are N-acyl substituents of D-alanine.</text>
        <dbReference type="EC" id="3.4.16.4"/>
    </reaction>
</comment>
<dbReference type="InterPro" id="IPR001460">
    <property type="entry name" value="PCN-bd_Tpept"/>
</dbReference>
<dbReference type="InterPro" id="IPR028166">
    <property type="entry name" value="UB2H"/>
</dbReference>
<dbReference type="SUPFAM" id="SSF56601">
    <property type="entry name" value="beta-lactamase/transpeptidase-like"/>
    <property type="match status" value="1"/>
</dbReference>
<dbReference type="Gene3D" id="3.40.710.10">
    <property type="entry name" value="DD-peptidase/beta-lactamase superfamily"/>
    <property type="match status" value="1"/>
</dbReference>
<dbReference type="InterPro" id="IPR001264">
    <property type="entry name" value="Glyco_trans_51"/>
</dbReference>
<comment type="catalytic activity">
    <reaction evidence="21">
        <text>[GlcNAc-(1-&gt;4)-Mur2Ac(oyl-L-Ala-gamma-D-Glu-L-Lys-D-Ala-D-Ala)](n)-di-trans,octa-cis-undecaprenyl diphosphate + beta-D-GlcNAc-(1-&gt;4)-Mur2Ac(oyl-L-Ala-gamma-D-Glu-L-Lys-D-Ala-D-Ala)-di-trans,octa-cis-undecaprenyl diphosphate = [GlcNAc-(1-&gt;4)-Mur2Ac(oyl-L-Ala-gamma-D-Glu-L-Lys-D-Ala-D-Ala)](n+1)-di-trans,octa-cis-undecaprenyl diphosphate + di-trans,octa-cis-undecaprenyl diphosphate + H(+)</text>
        <dbReference type="Rhea" id="RHEA:23708"/>
        <dbReference type="Rhea" id="RHEA-COMP:9602"/>
        <dbReference type="Rhea" id="RHEA-COMP:9603"/>
        <dbReference type="ChEBI" id="CHEBI:15378"/>
        <dbReference type="ChEBI" id="CHEBI:58405"/>
        <dbReference type="ChEBI" id="CHEBI:60033"/>
        <dbReference type="ChEBI" id="CHEBI:78435"/>
        <dbReference type="EC" id="2.4.99.28"/>
    </reaction>
</comment>
<dbReference type="PANTHER" id="PTHR32282">
    <property type="entry name" value="BINDING PROTEIN TRANSPEPTIDASE, PUTATIVE-RELATED"/>
    <property type="match status" value="1"/>
</dbReference>
<dbReference type="RefSeq" id="WP_261919644.1">
    <property type="nucleotide sequence ID" value="NZ_CP022011.1"/>
</dbReference>
<keyword evidence="10 24" id="KW-0328">Glycosyltransferase</keyword>
<comment type="similarity">
    <text evidence="5 24">In the N-terminal section; belongs to the glycosyltransferase 51 family.</text>
</comment>
<evidence type="ECO:0000256" key="3">
    <source>
        <dbReference type="ARBA" id="ARBA00004752"/>
    </source>
</evidence>
<dbReference type="GO" id="GO:0009274">
    <property type="term" value="C:peptidoglycan-based cell wall"/>
    <property type="evidence" value="ECO:0007669"/>
    <property type="project" value="UniProtKB-UniRule"/>
</dbReference>
<dbReference type="GO" id="GO:0071555">
    <property type="term" value="P:cell wall organization"/>
    <property type="evidence" value="ECO:0007669"/>
    <property type="project" value="UniProtKB-UniRule"/>
</dbReference>
<dbReference type="GO" id="GO:0008955">
    <property type="term" value="F:peptidoglycan glycosyltransferase activity"/>
    <property type="evidence" value="ECO:0007669"/>
    <property type="project" value="UniProtKB-UniRule"/>
</dbReference>
<dbReference type="SUPFAM" id="SSF53955">
    <property type="entry name" value="Lysozyme-like"/>
    <property type="match status" value="1"/>
</dbReference>
<evidence type="ECO:0000313" key="27">
    <source>
        <dbReference type="Proteomes" id="UP000955338"/>
    </source>
</evidence>
<evidence type="ECO:0000256" key="2">
    <source>
        <dbReference type="ARBA" id="ARBA00004236"/>
    </source>
</evidence>
<evidence type="ECO:0000256" key="18">
    <source>
        <dbReference type="ARBA" id="ARBA00023316"/>
    </source>
</evidence>
<keyword evidence="12" id="KW-0378">Hydrolase</keyword>
<keyword evidence="16" id="KW-0046">Antibiotic resistance</keyword>
<dbReference type="UniPathway" id="UPA00219"/>
<gene>
    <name evidence="26" type="primary">mrcB</name>
    <name evidence="26" type="ORF">CEP48_02065</name>
</gene>
<dbReference type="Proteomes" id="UP000955338">
    <property type="component" value="Chromosome"/>
</dbReference>
<evidence type="ECO:0000256" key="14">
    <source>
        <dbReference type="ARBA" id="ARBA00022984"/>
    </source>
</evidence>
<dbReference type="Pfam" id="PF14814">
    <property type="entry name" value="UB2H"/>
    <property type="match status" value="1"/>
</dbReference>
<evidence type="ECO:0000256" key="22">
    <source>
        <dbReference type="ARBA" id="ARBA00060592"/>
    </source>
</evidence>
<keyword evidence="17" id="KW-0511">Multifunctional enzyme</keyword>
<dbReference type="PANTHER" id="PTHR32282:SF11">
    <property type="entry name" value="PENICILLIN-BINDING PROTEIN 1B"/>
    <property type="match status" value="1"/>
</dbReference>
<evidence type="ECO:0000256" key="13">
    <source>
        <dbReference type="ARBA" id="ARBA00022960"/>
    </source>
</evidence>
<keyword evidence="18 24" id="KW-0961">Cell wall biogenesis/degradation</keyword>
<comment type="pathway">
    <text evidence="3 24">Cell wall biogenesis; peptidoglycan biosynthesis.</text>
</comment>
<reference evidence="26" key="1">
    <citation type="submission" date="2017-06" db="EMBL/GenBank/DDBJ databases">
        <title>Genome sequencing of pathogenic and non-pathogenic strains within Bisgaard taxon 40.</title>
        <authorList>
            <person name="Ladner J.T."/>
            <person name="Lovett S.P."/>
            <person name="Koroleva G."/>
            <person name="Lorch J.M."/>
        </authorList>
    </citation>
    <scope>NUCLEOTIDE SEQUENCE</scope>
    <source>
        <strain evidence="26">27576-1-I1</strain>
    </source>
</reference>
<evidence type="ECO:0000256" key="8">
    <source>
        <dbReference type="ARBA" id="ARBA00022645"/>
    </source>
</evidence>
<dbReference type="InterPro" id="IPR012338">
    <property type="entry name" value="Beta-lactam/transpept-like"/>
</dbReference>
<keyword evidence="11 24" id="KW-0808">Transferase</keyword>
<comment type="similarity">
    <text evidence="4 24">In the C-terminal section; belongs to the transpeptidase family.</text>
</comment>
<evidence type="ECO:0000313" key="26">
    <source>
        <dbReference type="EMBL" id="QDJ14272.1"/>
    </source>
</evidence>
<dbReference type="Pfam" id="PF00905">
    <property type="entry name" value="Transpeptidase"/>
    <property type="match status" value="1"/>
</dbReference>
<dbReference type="InterPro" id="IPR011813">
    <property type="entry name" value="PBP_1b"/>
</dbReference>
<evidence type="ECO:0000256" key="16">
    <source>
        <dbReference type="ARBA" id="ARBA00023251"/>
    </source>
</evidence>
<protein>
    <recommendedName>
        <fullName evidence="6 23">Penicillin-binding protein 1B</fullName>
        <shortName evidence="24">PBP-1b</shortName>
        <shortName evidence="24">PBP1b</shortName>
    </recommendedName>
    <alternativeName>
        <fullName evidence="19 24">Murein polymerase</fullName>
    </alternativeName>
</protein>
<keyword evidence="13 24" id="KW-0133">Cell shape</keyword>
<evidence type="ECO:0000256" key="17">
    <source>
        <dbReference type="ARBA" id="ARBA00023268"/>
    </source>
</evidence>
<evidence type="ECO:0000256" key="5">
    <source>
        <dbReference type="ARBA" id="ARBA00007739"/>
    </source>
</evidence>
<accession>A0A8E3MFG2</accession>